<dbReference type="CDD" id="cd02966">
    <property type="entry name" value="TlpA_like_family"/>
    <property type="match status" value="1"/>
</dbReference>
<evidence type="ECO:0000256" key="2">
    <source>
        <dbReference type="ARBA" id="ARBA00022748"/>
    </source>
</evidence>
<dbReference type="EMBL" id="FPHK01000096">
    <property type="protein sequence ID" value="SFV65813.1"/>
    <property type="molecule type" value="Genomic_DNA"/>
</dbReference>
<dbReference type="InterPro" id="IPR013740">
    <property type="entry name" value="Redoxin"/>
</dbReference>
<keyword evidence="2" id="KW-0201">Cytochrome c-type biogenesis</keyword>
<dbReference type="AlphaFoldDB" id="A0A1W1CJD7"/>
<gene>
    <name evidence="4" type="ORF">MNB_SM-6-246</name>
</gene>
<dbReference type="GO" id="GO:0017004">
    <property type="term" value="P:cytochrome complex assembly"/>
    <property type="evidence" value="ECO:0007669"/>
    <property type="project" value="UniProtKB-KW"/>
</dbReference>
<keyword evidence="4" id="KW-0449">Lipoprotein</keyword>
<dbReference type="Pfam" id="PF08534">
    <property type="entry name" value="Redoxin"/>
    <property type="match status" value="1"/>
</dbReference>
<evidence type="ECO:0000313" key="4">
    <source>
        <dbReference type="EMBL" id="SFV65813.1"/>
    </source>
</evidence>
<dbReference type="PROSITE" id="PS51257">
    <property type="entry name" value="PROKAR_LIPOPROTEIN"/>
    <property type="match status" value="1"/>
</dbReference>
<sequence length="189" mass="21238">MLKITLFSSLLAISLLVQGCSSEEKSKKTDVITDTHVANNKIILTSTDNKQFVLKKTDEGYILENSKAQILILDIFATWCPPCQAEASHLASLQKKYKDHIKVIGVTVEENIPNNKLVTFRNKHNANYTLVNSTENTRLINEIAKKLQLGKNFGIPLLVLYKNGKVLKYYQGAVEEEFIDSDIKRALGL</sequence>
<accession>A0A1W1CJD7</accession>
<evidence type="ECO:0000259" key="3">
    <source>
        <dbReference type="PROSITE" id="PS51352"/>
    </source>
</evidence>
<dbReference type="GO" id="GO:0030313">
    <property type="term" value="C:cell envelope"/>
    <property type="evidence" value="ECO:0007669"/>
    <property type="project" value="UniProtKB-SubCell"/>
</dbReference>
<evidence type="ECO:0000256" key="1">
    <source>
        <dbReference type="ARBA" id="ARBA00004196"/>
    </source>
</evidence>
<dbReference type="SUPFAM" id="SSF52833">
    <property type="entry name" value="Thioredoxin-like"/>
    <property type="match status" value="1"/>
</dbReference>
<name>A0A1W1CJD7_9ZZZZ</name>
<dbReference type="Gene3D" id="3.40.30.10">
    <property type="entry name" value="Glutaredoxin"/>
    <property type="match status" value="1"/>
</dbReference>
<dbReference type="PROSITE" id="PS00194">
    <property type="entry name" value="THIOREDOXIN_1"/>
    <property type="match status" value="1"/>
</dbReference>
<dbReference type="PANTHER" id="PTHR42852">
    <property type="entry name" value="THIOL:DISULFIDE INTERCHANGE PROTEIN DSBE"/>
    <property type="match status" value="1"/>
</dbReference>
<dbReference type="PROSITE" id="PS51352">
    <property type="entry name" value="THIOREDOXIN_2"/>
    <property type="match status" value="1"/>
</dbReference>
<dbReference type="InterPro" id="IPR013766">
    <property type="entry name" value="Thioredoxin_domain"/>
</dbReference>
<proteinExistence type="predicted"/>
<dbReference type="InterPro" id="IPR036249">
    <property type="entry name" value="Thioredoxin-like_sf"/>
</dbReference>
<reference evidence="4" key="1">
    <citation type="submission" date="2016-10" db="EMBL/GenBank/DDBJ databases">
        <authorList>
            <person name="de Groot N.N."/>
        </authorList>
    </citation>
    <scope>NUCLEOTIDE SEQUENCE</scope>
</reference>
<dbReference type="PANTHER" id="PTHR42852:SF13">
    <property type="entry name" value="PROTEIN DIPZ"/>
    <property type="match status" value="1"/>
</dbReference>
<organism evidence="4">
    <name type="scientific">hydrothermal vent metagenome</name>
    <dbReference type="NCBI Taxonomy" id="652676"/>
    <lineage>
        <taxon>unclassified sequences</taxon>
        <taxon>metagenomes</taxon>
        <taxon>ecological metagenomes</taxon>
    </lineage>
</organism>
<protein>
    <submittedName>
        <fullName evidence="4">Putative lipoprotein thioredoxin</fullName>
    </submittedName>
</protein>
<dbReference type="InterPro" id="IPR017937">
    <property type="entry name" value="Thioredoxin_CS"/>
</dbReference>
<comment type="subcellular location">
    <subcellularLocation>
        <location evidence="1">Cell envelope</location>
    </subcellularLocation>
</comment>
<dbReference type="GO" id="GO:0016491">
    <property type="term" value="F:oxidoreductase activity"/>
    <property type="evidence" value="ECO:0007669"/>
    <property type="project" value="InterPro"/>
</dbReference>
<dbReference type="InterPro" id="IPR050553">
    <property type="entry name" value="Thioredoxin_ResA/DsbE_sf"/>
</dbReference>
<feature type="domain" description="Thioredoxin" evidence="3">
    <location>
        <begin position="43"/>
        <end position="188"/>
    </location>
</feature>